<dbReference type="GO" id="GO:0003824">
    <property type="term" value="F:catalytic activity"/>
    <property type="evidence" value="ECO:0007669"/>
    <property type="project" value="InterPro"/>
</dbReference>
<dbReference type="Proteomes" id="UP000654913">
    <property type="component" value="Chromosome 5"/>
</dbReference>
<dbReference type="OrthoDB" id="194358at2759"/>
<evidence type="ECO:0008006" key="8">
    <source>
        <dbReference type="Google" id="ProtNLM"/>
    </source>
</evidence>
<dbReference type="InterPro" id="IPR027417">
    <property type="entry name" value="P-loop_NTPase"/>
</dbReference>
<dbReference type="SMART" id="SM00248">
    <property type="entry name" value="ANK"/>
    <property type="match status" value="13"/>
</dbReference>
<keyword evidence="2" id="KW-0040">ANK repeat</keyword>
<dbReference type="Gene3D" id="3.40.50.1580">
    <property type="entry name" value="Nucleoside phosphorylase domain"/>
    <property type="match status" value="1"/>
</dbReference>
<feature type="domain" description="Nephrocystin 3-like N-terminal" evidence="5">
    <location>
        <begin position="422"/>
        <end position="589"/>
    </location>
</feature>
<proteinExistence type="predicted"/>
<protein>
    <recommendedName>
        <fullName evidence="8">Nucleoside phosphorylase domain-containing protein</fullName>
    </recommendedName>
</protein>
<evidence type="ECO:0000256" key="1">
    <source>
        <dbReference type="ARBA" id="ARBA00022737"/>
    </source>
</evidence>
<keyword evidence="1" id="KW-0677">Repeat</keyword>
<dbReference type="RefSeq" id="XP_041558127.1">
    <property type="nucleotide sequence ID" value="XM_041705664.1"/>
</dbReference>
<evidence type="ECO:0000256" key="2">
    <source>
        <dbReference type="PROSITE-ProRule" id="PRU00023"/>
    </source>
</evidence>
<evidence type="ECO:0000259" key="5">
    <source>
        <dbReference type="Pfam" id="PF24883"/>
    </source>
</evidence>
<accession>A0A7R7XSA6</accession>
<evidence type="ECO:0000259" key="4">
    <source>
        <dbReference type="Pfam" id="PF01048"/>
    </source>
</evidence>
<dbReference type="PROSITE" id="PS50297">
    <property type="entry name" value="ANK_REP_REGION"/>
    <property type="match status" value="1"/>
</dbReference>
<dbReference type="InterPro" id="IPR000845">
    <property type="entry name" value="Nucleoside_phosphorylase_d"/>
</dbReference>
<dbReference type="KEGG" id="apuu:APUU_50644S"/>
<dbReference type="Pfam" id="PF24883">
    <property type="entry name" value="NPHP3_N"/>
    <property type="match status" value="1"/>
</dbReference>
<gene>
    <name evidence="6" type="ORF">APUU_50644S</name>
</gene>
<dbReference type="PANTHER" id="PTHR24120">
    <property type="entry name" value="GH07239P"/>
    <property type="match status" value="1"/>
</dbReference>
<dbReference type="EMBL" id="AP024447">
    <property type="protein sequence ID" value="BCS25933.1"/>
    <property type="molecule type" value="Genomic_DNA"/>
</dbReference>
<dbReference type="PANTHER" id="PTHR24120:SF4">
    <property type="entry name" value="GH07239P"/>
    <property type="match status" value="1"/>
</dbReference>
<reference evidence="6" key="2">
    <citation type="submission" date="2021-02" db="EMBL/GenBank/DDBJ databases">
        <title>Aspergillus puulaauensis MK2 genome sequence.</title>
        <authorList>
            <person name="Futagami T."/>
            <person name="Mori K."/>
            <person name="Kadooka C."/>
            <person name="Tanaka T."/>
        </authorList>
    </citation>
    <scope>NUCLEOTIDE SEQUENCE</scope>
    <source>
        <strain evidence="6">MK2</strain>
    </source>
</reference>
<dbReference type="GeneID" id="64975938"/>
<organism evidence="6 7">
    <name type="scientific">Aspergillus puulaauensis</name>
    <dbReference type="NCBI Taxonomy" id="1220207"/>
    <lineage>
        <taxon>Eukaryota</taxon>
        <taxon>Fungi</taxon>
        <taxon>Dikarya</taxon>
        <taxon>Ascomycota</taxon>
        <taxon>Pezizomycotina</taxon>
        <taxon>Eurotiomycetes</taxon>
        <taxon>Eurotiomycetidae</taxon>
        <taxon>Eurotiales</taxon>
        <taxon>Aspergillaceae</taxon>
        <taxon>Aspergillus</taxon>
    </lineage>
</organism>
<keyword evidence="7" id="KW-1185">Reference proteome</keyword>
<name>A0A7R7XSA6_9EURO</name>
<dbReference type="InterPro" id="IPR035994">
    <property type="entry name" value="Nucleoside_phosphorylase_sf"/>
</dbReference>
<feature type="compositionally biased region" description="Basic and acidic residues" evidence="3">
    <location>
        <begin position="1"/>
        <end position="11"/>
    </location>
</feature>
<dbReference type="PROSITE" id="PS50088">
    <property type="entry name" value="ANK_REPEAT"/>
    <property type="match status" value="2"/>
</dbReference>
<dbReference type="Pfam" id="PF12796">
    <property type="entry name" value="Ank_2"/>
    <property type="match status" value="3"/>
</dbReference>
<evidence type="ECO:0000313" key="7">
    <source>
        <dbReference type="Proteomes" id="UP000654913"/>
    </source>
</evidence>
<dbReference type="Pfam" id="PF13637">
    <property type="entry name" value="Ank_4"/>
    <property type="match status" value="1"/>
</dbReference>
<dbReference type="Pfam" id="PF01048">
    <property type="entry name" value="PNP_UDP_1"/>
    <property type="match status" value="1"/>
</dbReference>
<feature type="repeat" description="ANK" evidence="2">
    <location>
        <begin position="1325"/>
        <end position="1358"/>
    </location>
</feature>
<dbReference type="InterPro" id="IPR056884">
    <property type="entry name" value="NPHP3-like_N"/>
</dbReference>
<evidence type="ECO:0000313" key="6">
    <source>
        <dbReference type="EMBL" id="BCS25933.1"/>
    </source>
</evidence>
<dbReference type="Gene3D" id="3.40.50.300">
    <property type="entry name" value="P-loop containing nucleotide triphosphate hydrolases"/>
    <property type="match status" value="1"/>
</dbReference>
<dbReference type="InterPro" id="IPR002110">
    <property type="entry name" value="Ankyrin_rpt"/>
</dbReference>
<dbReference type="GO" id="GO:0009116">
    <property type="term" value="P:nucleoside metabolic process"/>
    <property type="evidence" value="ECO:0007669"/>
    <property type="project" value="InterPro"/>
</dbReference>
<dbReference type="Gene3D" id="1.25.40.20">
    <property type="entry name" value="Ankyrin repeat-containing domain"/>
    <property type="match status" value="5"/>
</dbReference>
<dbReference type="InterPro" id="IPR036770">
    <property type="entry name" value="Ankyrin_rpt-contain_sf"/>
</dbReference>
<dbReference type="Pfam" id="PF00023">
    <property type="entry name" value="Ank"/>
    <property type="match status" value="2"/>
</dbReference>
<dbReference type="SUPFAM" id="SSF52540">
    <property type="entry name" value="P-loop containing nucleoside triphosphate hydrolases"/>
    <property type="match status" value="1"/>
</dbReference>
<evidence type="ECO:0000256" key="3">
    <source>
        <dbReference type="SAM" id="MobiDB-lite"/>
    </source>
</evidence>
<feature type="region of interest" description="Disordered" evidence="3">
    <location>
        <begin position="1"/>
        <end position="38"/>
    </location>
</feature>
<reference evidence="6" key="1">
    <citation type="submission" date="2021-01" db="EMBL/GenBank/DDBJ databases">
        <authorList>
            <consortium name="Aspergillus puulaauensis MK2 genome sequencing consortium"/>
            <person name="Kazuki M."/>
            <person name="Futagami T."/>
        </authorList>
    </citation>
    <scope>NUCLEOTIDE SEQUENCE</scope>
    <source>
        <strain evidence="6">MK2</strain>
    </source>
</reference>
<feature type="domain" description="Nucleoside phosphorylase" evidence="4">
    <location>
        <begin position="52"/>
        <end position="332"/>
    </location>
</feature>
<feature type="repeat" description="ANK" evidence="2">
    <location>
        <begin position="1359"/>
        <end position="1392"/>
    </location>
</feature>
<dbReference type="SUPFAM" id="SSF48403">
    <property type="entry name" value="Ankyrin repeat"/>
    <property type="match status" value="2"/>
</dbReference>
<dbReference type="SUPFAM" id="SSF53167">
    <property type="entry name" value="Purine and uridine phosphorylases"/>
    <property type="match status" value="1"/>
</dbReference>
<sequence length="1549" mass="173784">MAGSSRERQIDYEQLDLEAERRRKRPRGDHEAHHSLAIRNGHQKRLRYQDYKIGVICALEFEMSAIRYMLDEEHLRLPPAPGDRNLYVLGNLCGHNVAIACLPGNQGKGAAATVATNMARTFLEIDLRVLVGIGGGIPSDRHDIRLGDVVIGMPDGLHSGVIQYDLGKDTEEGFVLKGYLEPVPSILRSAIVRMQSDHRVKQNKINEFLGAMLKKGEGLSTYQKPPADTDVLFQVGSKHILSQERCKYCDSETVIHRDPRKSNAPKIHYGLIASGDRVMRNARGSRLTTQPDLCNVLCFEMEAAGILTDFPCLVIRGISDYADSHKNDDWQHYAAAVAAGCAKEVLSYLSSELSVDEMELDYIISQNYAAPASAKPADISSRHRDGDNESLSKEAKQKLLESLRFDQIEARKSNIKSSHARTCKWLLENPEYCEWLDTTELNSHHGVLWIKGKPGAGKSTLMKFALDNAIENMKDRTVLHFFFNARGEELEKSTIGMYRSLLWQLFSEHEAPAMKARHQDKGFQWNVVLLQEVFQKAIQSLGESAIMCFIDALDECEEMQIRDMLRFFEDMAGLAVKAGIRFNVLFASRHYPHITIKKGLELTLEGQKGHSDDIVAYVDSELKIGDSNLATQIQIKDELRRKASGVFMWVVLVVQILNKEHDRGRIHDLEQKLRHIPGDLHELFRDILARDDANRDELILCIQWVLFAIRPLKPVELYCILLFETDCSATNEWKPGNITDEAMKRYILDCSKGLSEITVSNPTVQFIHESVRDFLLKENWLSQIWPELGDNFQGQSHEHLKRLCLEYMTMKSIPGCLGLENSHPKAHRREMVEGYQPCGKATDAFPFLEYSVLNIFEHAEAAAKNGIIQSAFLEDFQLSYWNALNGILGNVSAYKYDSVVSLQYFLAEYGLLNLIEACPFSPSWLEEENYKERDEHALFWCLTTKSKDTLQAIMRAYARNGPPGSKLHGLCNRAVSANIQDNFELSKRNSVPPVAPGTGEELLFIFMLETGAILLDDFDEEWRTPLEYAAANGYLQLARLSLDRERADPNFDSDSSLIDLALLYAASNGHEEIVKLLLADPHVDPNLYNFNTPTALANAASNGNEKIVKLLLADPRVDPNLYKSNTPTALANAAEHGQEKIVKLLLTDPRVDPNLYDPDILTVLACAAADGQEEIVKLLLANPRVDPNLHGSYKSTALASAALNGHEEIVKLLLADPRVAIQSDVTPLVCAVRSGHIELVRFLLDDQRCNLDIKNDKRGALISSAARRCYPEIVKLLFDNQHIIRAIEADPYESPLSSAVVNGHAEIVKLLLDKQRFHPDMKDDEGWTPLCHAAAYNHAEIVTLLLTDQCADPNLTDIDGRTPLSWAAGNGHTETVKLLLAAKNIDLNTKSADTLSWAARNGHTEVVELLLGNEHVKSGIWDDEEKLVREAWSYGMDITKLLLAETPIDPNILTPHGMTLLSWAAWNDDRELAELLLKSQRLKPNIQDKEGRSALLLATERRNVETLQLLLSDPRVDLTIQDKDGKTALSLAREMVDETLVSMLQSACR</sequence>